<dbReference type="InterPro" id="IPR013783">
    <property type="entry name" value="Ig-like_fold"/>
</dbReference>
<dbReference type="EMBL" id="JAUCMN010000011">
    <property type="protein sequence ID" value="MDM7892805.1"/>
    <property type="molecule type" value="Genomic_DNA"/>
</dbReference>
<evidence type="ECO:0000256" key="6">
    <source>
        <dbReference type="ARBA" id="ARBA00023295"/>
    </source>
</evidence>
<dbReference type="SUPFAM" id="SSF51445">
    <property type="entry name" value="(Trans)glycosidases"/>
    <property type="match status" value="1"/>
</dbReference>
<name>A0ABT7TT80_9MICO</name>
<sequence length="828" mass="91479">MSTTAPSTTTETRRTLHDGWTLRATSGDTPVDVALRSIPATVPGLVHTDLLAAGLIPDPYLDRNEQKVTWIGETDWEYRTTFTWEPDGHDHHDLVFEGLDTVATITLNGRGLARTFNQHRTYRLAAHDVLVAGTNELVVHFASPVAYADQASLDIGYRPHTYFHPFNAIRKAACNFGWDWGLDAASSGIFKPVTLHAWSGARIESVRPTVTTDGTAGHVEVALALQNAENAAPVTATGTLTAPDGAEHTVDAVIDGATGTLILDVDEVELWWPRGYGDAVLYGLSVTIADESGVLATWQKRIGFRTAVVELLPDSDGTSFRVVVNDEPVWVRGANWIPDDAFVTRVTRDRVAARLDQAEFANMNLLRVWGGGYYESDDFYDLCDERGILTWQDFLFACASYAEEEPLRGEVEAEVRDNVTRIMSHPSLVLWNGNNENIWGFEEWGWEKRVQGRTWGLGYYLDLLPRLAAELDPQRSYTPASPWSGDVDRPANEIDHGSVHLWELWNRVDYPHYRDTVPRFVAEFGWQGPATWSTINQSISDSPLTPESPGMIWHQKAQDGNDKLTDGLVAHLPLPDHTEDWHWAMSLNQANAVAFAIEHWRSWSPKNMGSIVWQLNDCWPVTSWAAVDGYGRAKPLLYALKHVYADRLITIQPRGGDLVTAVVNDSSAAWDGDVVLRRLGYDGTELAATTITVSLAPRSTQTVAVPADLAAFTDPASEVLVAMLGDERGFWFPVEQRDSALPAADFRTEVSATDGGYDVAVTATSLVRDLALLVDKVDVDATVDDMMVTLLPGETVTFHVTTTKTLAPEELTSSSVLRTSNQLVTDWS</sequence>
<evidence type="ECO:0000256" key="2">
    <source>
        <dbReference type="ARBA" id="ARBA00007401"/>
    </source>
</evidence>
<evidence type="ECO:0000256" key="1">
    <source>
        <dbReference type="ARBA" id="ARBA00000829"/>
    </source>
</evidence>
<dbReference type="InterPro" id="IPR041625">
    <property type="entry name" value="Beta-mannosidase_Ig"/>
</dbReference>
<feature type="domain" description="Glycoside hydrolase family 2 immunoglobulin-like beta-sandwich" evidence="7">
    <location>
        <begin position="202"/>
        <end position="305"/>
    </location>
</feature>
<keyword evidence="4 10" id="KW-0378">Hydrolase</keyword>
<dbReference type="Gene3D" id="2.60.120.260">
    <property type="entry name" value="Galactose-binding domain-like"/>
    <property type="match status" value="1"/>
</dbReference>
<comment type="caution">
    <text evidence="10">The sequence shown here is derived from an EMBL/GenBank/DDBJ whole genome shotgun (WGS) entry which is preliminary data.</text>
</comment>
<gene>
    <name evidence="10" type="ORF">QUG93_14015</name>
</gene>
<keyword evidence="6" id="KW-0326">Glycosidase</keyword>
<dbReference type="Pfam" id="PF17753">
    <property type="entry name" value="Ig_mannosidase"/>
    <property type="match status" value="1"/>
</dbReference>
<protein>
    <recommendedName>
        <fullName evidence="3">beta-mannosidase</fullName>
        <ecNumber evidence="3">3.2.1.25</ecNumber>
    </recommendedName>
</protein>
<dbReference type="InterPro" id="IPR006102">
    <property type="entry name" value="Ig-like_GH2"/>
</dbReference>
<dbReference type="Pfam" id="PF00703">
    <property type="entry name" value="Glyco_hydro_2"/>
    <property type="match status" value="1"/>
</dbReference>
<evidence type="ECO:0000313" key="11">
    <source>
        <dbReference type="Proteomes" id="UP001236404"/>
    </source>
</evidence>
<dbReference type="Pfam" id="PF22666">
    <property type="entry name" value="Glyco_hydro_2_N2"/>
    <property type="match status" value="1"/>
</dbReference>
<comment type="similarity">
    <text evidence="2">Belongs to the glycosyl hydrolase 2 family.</text>
</comment>
<comment type="catalytic activity">
    <reaction evidence="1">
        <text>Hydrolysis of terminal, non-reducing beta-D-mannose residues in beta-D-mannosides.</text>
        <dbReference type="EC" id="3.2.1.25"/>
    </reaction>
</comment>
<dbReference type="EC" id="3.2.1.25" evidence="3"/>
<dbReference type="InterPro" id="IPR054593">
    <property type="entry name" value="Beta-mannosidase-like_N2"/>
</dbReference>
<organism evidence="10 11">
    <name type="scientific">Curtobacterium caseinilyticum</name>
    <dbReference type="NCBI Taxonomy" id="3055137"/>
    <lineage>
        <taxon>Bacteria</taxon>
        <taxon>Bacillati</taxon>
        <taxon>Actinomycetota</taxon>
        <taxon>Actinomycetes</taxon>
        <taxon>Micrococcales</taxon>
        <taxon>Microbacteriaceae</taxon>
        <taxon>Curtobacterium</taxon>
    </lineage>
</organism>
<dbReference type="PANTHER" id="PTHR43730">
    <property type="entry name" value="BETA-MANNOSIDASE"/>
    <property type="match status" value="1"/>
</dbReference>
<dbReference type="GO" id="GO:0016787">
    <property type="term" value="F:hydrolase activity"/>
    <property type="evidence" value="ECO:0007669"/>
    <property type="project" value="UniProtKB-KW"/>
</dbReference>
<evidence type="ECO:0000259" key="9">
    <source>
        <dbReference type="Pfam" id="PF22666"/>
    </source>
</evidence>
<evidence type="ECO:0000313" key="10">
    <source>
        <dbReference type="EMBL" id="MDM7892805.1"/>
    </source>
</evidence>
<dbReference type="Gene3D" id="2.60.40.10">
    <property type="entry name" value="Immunoglobulins"/>
    <property type="match status" value="2"/>
</dbReference>
<feature type="domain" description="Beta-mannosidase Ig-fold" evidence="8">
    <location>
        <begin position="742"/>
        <end position="817"/>
    </location>
</feature>
<feature type="domain" description="Beta-mannosidase-like galactose-binding" evidence="9">
    <location>
        <begin position="20"/>
        <end position="191"/>
    </location>
</feature>
<dbReference type="SUPFAM" id="SSF49785">
    <property type="entry name" value="Galactose-binding domain-like"/>
    <property type="match status" value="1"/>
</dbReference>
<evidence type="ECO:0000256" key="4">
    <source>
        <dbReference type="ARBA" id="ARBA00022801"/>
    </source>
</evidence>
<dbReference type="InterPro" id="IPR036156">
    <property type="entry name" value="Beta-gal/glucu_dom_sf"/>
</dbReference>
<accession>A0ABT7TT80</accession>
<keyword evidence="5" id="KW-0325">Glycoprotein</keyword>
<keyword evidence="11" id="KW-1185">Reference proteome</keyword>
<dbReference type="PANTHER" id="PTHR43730:SF1">
    <property type="entry name" value="BETA-MANNOSIDASE"/>
    <property type="match status" value="1"/>
</dbReference>
<dbReference type="Proteomes" id="UP001236404">
    <property type="component" value="Unassembled WGS sequence"/>
</dbReference>
<dbReference type="InterPro" id="IPR050887">
    <property type="entry name" value="Beta-mannosidase_GH2"/>
</dbReference>
<reference evidence="10 11" key="1">
    <citation type="submission" date="2023-06" db="EMBL/GenBank/DDBJ databases">
        <authorList>
            <person name="Feng G."/>
            <person name="Li J."/>
            <person name="Zhu H."/>
        </authorList>
    </citation>
    <scope>NUCLEOTIDE SEQUENCE [LARGE SCALE GENOMIC DNA]</scope>
    <source>
        <strain evidence="10 11">RHCKG28</strain>
    </source>
</reference>
<evidence type="ECO:0000259" key="8">
    <source>
        <dbReference type="Pfam" id="PF17753"/>
    </source>
</evidence>
<dbReference type="RefSeq" id="WP_289474795.1">
    <property type="nucleotide sequence ID" value="NZ_JAUCMN010000011.1"/>
</dbReference>
<dbReference type="InterPro" id="IPR008979">
    <property type="entry name" value="Galactose-bd-like_sf"/>
</dbReference>
<evidence type="ECO:0000256" key="3">
    <source>
        <dbReference type="ARBA" id="ARBA00012754"/>
    </source>
</evidence>
<dbReference type="SUPFAM" id="SSF49303">
    <property type="entry name" value="beta-Galactosidase/glucuronidase domain"/>
    <property type="match status" value="2"/>
</dbReference>
<dbReference type="InterPro" id="IPR017853">
    <property type="entry name" value="GH"/>
</dbReference>
<evidence type="ECO:0000259" key="7">
    <source>
        <dbReference type="Pfam" id="PF00703"/>
    </source>
</evidence>
<evidence type="ECO:0000256" key="5">
    <source>
        <dbReference type="ARBA" id="ARBA00023180"/>
    </source>
</evidence>
<proteinExistence type="inferred from homology"/>
<dbReference type="Gene3D" id="3.20.20.80">
    <property type="entry name" value="Glycosidases"/>
    <property type="match status" value="1"/>
</dbReference>